<comment type="subcellular location">
    <subcellularLocation>
        <location evidence="1">Periplasm</location>
    </subcellularLocation>
</comment>
<evidence type="ECO:0000256" key="3">
    <source>
        <dbReference type="ARBA" id="ARBA00022448"/>
    </source>
</evidence>
<dbReference type="InterPro" id="IPR006311">
    <property type="entry name" value="TAT_signal"/>
</dbReference>
<evidence type="ECO:0000313" key="6">
    <source>
        <dbReference type="EMBL" id="MBB5689762.1"/>
    </source>
</evidence>
<feature type="domain" description="Solute-binding protein family 5" evidence="5">
    <location>
        <begin position="80"/>
        <end position="438"/>
    </location>
</feature>
<evidence type="ECO:0000256" key="4">
    <source>
        <dbReference type="ARBA" id="ARBA00022729"/>
    </source>
</evidence>
<gene>
    <name evidence="6" type="ORF">FHS88_001887</name>
</gene>
<evidence type="ECO:0000256" key="1">
    <source>
        <dbReference type="ARBA" id="ARBA00004418"/>
    </source>
</evidence>
<dbReference type="Pfam" id="PF00496">
    <property type="entry name" value="SBP_bac_5"/>
    <property type="match status" value="1"/>
</dbReference>
<evidence type="ECO:0000313" key="7">
    <source>
        <dbReference type="Proteomes" id="UP000562254"/>
    </source>
</evidence>
<organism evidence="6 7">
    <name type="scientific">Neoroseomonas alkaliterrae</name>
    <dbReference type="NCBI Taxonomy" id="1452450"/>
    <lineage>
        <taxon>Bacteria</taxon>
        <taxon>Pseudomonadati</taxon>
        <taxon>Pseudomonadota</taxon>
        <taxon>Alphaproteobacteria</taxon>
        <taxon>Acetobacterales</taxon>
        <taxon>Acetobacteraceae</taxon>
        <taxon>Neoroseomonas</taxon>
    </lineage>
</organism>
<sequence>MTISRRLLGQGFAAGTAALAAPLVLVRPAEAQRAANTLRIAFRDAVPNVDPYFNSQRTGLIIGHQAFDGLVHRDPETFRIVPALATEWRWADSKTLDFTLRQGVKFHDGSPFGPDDVVFTINTIADPNTRTSTPSNYAWIQGAEKTGENTIRLHMKRPTPAALEYAALVMPIWPKAYRERVGPEGFSRAPIGTGPYRFTRVDVASGVEFERFDDYYQGGPKGRPAIQKLVARYIGDAATELTELLGQRVDWIWNMNPDQIANVNRMPYLQATRQESMRVGFLNLDAAGRSGAGNPMTNLKVRQAVWHAIDRKTIAERLIGGGSRVPDTPCFPSQFGCNAAAAVRYDYDPNKARALLAEAGFANGFDIELTSYVQPRQWSEAVQNYLRAVGIRANLNLMQVAAQIQRSQRGELAMQMGSWGSYSINDVSAIMPNYFGGGGDDYARDAEVTRLIEEGGSTADEAARKAAYDRAIRLTTERAYWLPLHTYVSTFGFRRELEFPTFPDELPRFYLARWK</sequence>
<dbReference type="InterPro" id="IPR039424">
    <property type="entry name" value="SBP_5"/>
</dbReference>
<keyword evidence="3" id="KW-0813">Transport</keyword>
<dbReference type="Gene3D" id="3.10.105.10">
    <property type="entry name" value="Dipeptide-binding Protein, Domain 3"/>
    <property type="match status" value="1"/>
</dbReference>
<dbReference type="GO" id="GO:0015833">
    <property type="term" value="P:peptide transport"/>
    <property type="evidence" value="ECO:0007669"/>
    <property type="project" value="TreeGrafter"/>
</dbReference>
<keyword evidence="4" id="KW-0732">Signal</keyword>
<accession>A0A840Y561</accession>
<dbReference type="InterPro" id="IPR000914">
    <property type="entry name" value="SBP_5_dom"/>
</dbReference>
<dbReference type="GO" id="GO:1904680">
    <property type="term" value="F:peptide transmembrane transporter activity"/>
    <property type="evidence" value="ECO:0007669"/>
    <property type="project" value="TreeGrafter"/>
</dbReference>
<dbReference type="PIRSF" id="PIRSF002741">
    <property type="entry name" value="MppA"/>
    <property type="match status" value="1"/>
</dbReference>
<dbReference type="InterPro" id="IPR030678">
    <property type="entry name" value="Peptide/Ni-bd"/>
</dbReference>
<keyword evidence="7" id="KW-1185">Reference proteome</keyword>
<comment type="similarity">
    <text evidence="2">Belongs to the bacterial solute-binding protein 5 family.</text>
</comment>
<dbReference type="Gene3D" id="3.90.76.10">
    <property type="entry name" value="Dipeptide-binding Protein, Domain 1"/>
    <property type="match status" value="1"/>
</dbReference>
<evidence type="ECO:0000259" key="5">
    <source>
        <dbReference type="Pfam" id="PF00496"/>
    </source>
</evidence>
<comment type="caution">
    <text evidence="6">The sequence shown here is derived from an EMBL/GenBank/DDBJ whole genome shotgun (WGS) entry which is preliminary data.</text>
</comment>
<proteinExistence type="inferred from homology"/>
<dbReference type="PANTHER" id="PTHR30290:SF9">
    <property type="entry name" value="OLIGOPEPTIDE-BINDING PROTEIN APPA"/>
    <property type="match status" value="1"/>
</dbReference>
<dbReference type="Proteomes" id="UP000562254">
    <property type="component" value="Unassembled WGS sequence"/>
</dbReference>
<dbReference type="GO" id="GO:0043190">
    <property type="term" value="C:ATP-binding cassette (ABC) transporter complex"/>
    <property type="evidence" value="ECO:0007669"/>
    <property type="project" value="InterPro"/>
</dbReference>
<protein>
    <submittedName>
        <fullName evidence="6">Peptide/nickel transport system substrate-binding protein</fullName>
    </submittedName>
</protein>
<dbReference type="AlphaFoldDB" id="A0A840Y561"/>
<evidence type="ECO:0000256" key="2">
    <source>
        <dbReference type="ARBA" id="ARBA00005695"/>
    </source>
</evidence>
<dbReference type="GO" id="GO:0030288">
    <property type="term" value="C:outer membrane-bounded periplasmic space"/>
    <property type="evidence" value="ECO:0007669"/>
    <property type="project" value="UniProtKB-ARBA"/>
</dbReference>
<name>A0A840Y561_9PROT</name>
<dbReference type="SUPFAM" id="SSF53850">
    <property type="entry name" value="Periplasmic binding protein-like II"/>
    <property type="match status" value="1"/>
</dbReference>
<dbReference type="Gene3D" id="3.40.190.10">
    <property type="entry name" value="Periplasmic binding protein-like II"/>
    <property type="match status" value="1"/>
</dbReference>
<dbReference type="RefSeq" id="WP_184483868.1">
    <property type="nucleotide sequence ID" value="NZ_JAAEDJ010000006.1"/>
</dbReference>
<dbReference type="EMBL" id="JACIJE010000004">
    <property type="protein sequence ID" value="MBB5689762.1"/>
    <property type="molecule type" value="Genomic_DNA"/>
</dbReference>
<dbReference type="PANTHER" id="PTHR30290">
    <property type="entry name" value="PERIPLASMIC BINDING COMPONENT OF ABC TRANSPORTER"/>
    <property type="match status" value="1"/>
</dbReference>
<dbReference type="PROSITE" id="PS51318">
    <property type="entry name" value="TAT"/>
    <property type="match status" value="1"/>
</dbReference>
<dbReference type="CDD" id="cd08515">
    <property type="entry name" value="PBP2_NikA_DppA_OppA_like_10"/>
    <property type="match status" value="1"/>
</dbReference>
<reference evidence="6 7" key="1">
    <citation type="submission" date="2020-08" db="EMBL/GenBank/DDBJ databases">
        <title>Genomic Encyclopedia of Type Strains, Phase IV (KMG-IV): sequencing the most valuable type-strain genomes for metagenomic binning, comparative biology and taxonomic classification.</title>
        <authorList>
            <person name="Goeker M."/>
        </authorList>
    </citation>
    <scope>NUCLEOTIDE SEQUENCE [LARGE SCALE GENOMIC DNA]</scope>
    <source>
        <strain evidence="6 7">DSM 25895</strain>
    </source>
</reference>